<dbReference type="EMBL" id="CP001344">
    <property type="protein sequence ID" value="ACL43087.1"/>
    <property type="molecule type" value="Genomic_DNA"/>
</dbReference>
<dbReference type="CDD" id="cd16936">
    <property type="entry name" value="HATPase_RsbW-like"/>
    <property type="match status" value="1"/>
</dbReference>
<dbReference type="Gene3D" id="3.30.565.10">
    <property type="entry name" value="Histidine kinase-like ATPase, C-terminal domain"/>
    <property type="match status" value="1"/>
</dbReference>
<gene>
    <name evidence="3" type="ordered locus">Cyan7425_0700</name>
</gene>
<evidence type="ECO:0000313" key="3">
    <source>
        <dbReference type="EMBL" id="ACL43087.1"/>
    </source>
</evidence>
<keyword evidence="1 3" id="KW-0723">Serine/threonine-protein kinase</keyword>
<sequence>MCDLILKNRLEDLSVLGEWVEDLAGQFGISARGVFRLQLVLEEAVTNIIQNAYTDTDEHNILVNLSCNGQTICVTIQDDGDAFNPEEHPELVLPGTLEEATVGGLGIHLMRSYTDTFDYQRKDNINILTMTIVDQN</sequence>
<dbReference type="HOGENOM" id="CLU_090336_24_1_3"/>
<reference evidence="3" key="1">
    <citation type="submission" date="2009-01" db="EMBL/GenBank/DDBJ databases">
        <title>Complete sequence of chromosome Cyanothece sp. PCC 7425.</title>
        <authorList>
            <consortium name="US DOE Joint Genome Institute"/>
            <person name="Lucas S."/>
            <person name="Copeland A."/>
            <person name="Lapidus A."/>
            <person name="Glavina del Rio T."/>
            <person name="Dalin E."/>
            <person name="Tice H."/>
            <person name="Bruce D."/>
            <person name="Goodwin L."/>
            <person name="Pitluck S."/>
            <person name="Sims D."/>
            <person name="Meineke L."/>
            <person name="Brettin T."/>
            <person name="Detter J.C."/>
            <person name="Han C."/>
            <person name="Larimer F."/>
            <person name="Land M."/>
            <person name="Hauser L."/>
            <person name="Kyrpides N."/>
            <person name="Ovchinnikova G."/>
            <person name="Liberton M."/>
            <person name="Stoeckel J."/>
            <person name="Banerjee A."/>
            <person name="Singh A."/>
            <person name="Page L."/>
            <person name="Sato H."/>
            <person name="Zhao L."/>
            <person name="Sherman L."/>
            <person name="Pakrasi H."/>
            <person name="Richardson P."/>
        </authorList>
    </citation>
    <scope>NUCLEOTIDE SEQUENCE</scope>
    <source>
        <strain evidence="3">PCC 7425</strain>
    </source>
</reference>
<feature type="domain" description="Histidine kinase/HSP90-like ATPase" evidence="2">
    <location>
        <begin position="8"/>
        <end position="132"/>
    </location>
</feature>
<dbReference type="Pfam" id="PF13581">
    <property type="entry name" value="HATPase_c_2"/>
    <property type="match status" value="1"/>
</dbReference>
<dbReference type="InterPro" id="IPR036890">
    <property type="entry name" value="HATPase_C_sf"/>
</dbReference>
<dbReference type="InterPro" id="IPR050267">
    <property type="entry name" value="Anti-sigma-factor_SerPK"/>
</dbReference>
<dbReference type="AlphaFoldDB" id="B8HV40"/>
<proteinExistence type="predicted"/>
<dbReference type="OrthoDB" id="572021at2"/>
<organism evidence="3">
    <name type="scientific">Cyanothece sp. (strain PCC 7425 / ATCC 29141)</name>
    <dbReference type="NCBI Taxonomy" id="395961"/>
    <lineage>
        <taxon>Bacteria</taxon>
        <taxon>Bacillati</taxon>
        <taxon>Cyanobacteriota</taxon>
        <taxon>Cyanophyceae</taxon>
        <taxon>Gomontiellales</taxon>
        <taxon>Cyanothecaceae</taxon>
        <taxon>Cyanothece</taxon>
    </lineage>
</organism>
<dbReference type="InterPro" id="IPR003594">
    <property type="entry name" value="HATPase_dom"/>
</dbReference>
<evidence type="ECO:0000259" key="2">
    <source>
        <dbReference type="Pfam" id="PF13581"/>
    </source>
</evidence>
<protein>
    <submittedName>
        <fullName evidence="3">Putative anti-sigma regulatory factor, serine/threonine protein kinase</fullName>
    </submittedName>
</protein>
<dbReference type="KEGG" id="cyn:Cyan7425_0700"/>
<accession>B8HV40</accession>
<dbReference type="SUPFAM" id="SSF55874">
    <property type="entry name" value="ATPase domain of HSP90 chaperone/DNA topoisomerase II/histidine kinase"/>
    <property type="match status" value="1"/>
</dbReference>
<keyword evidence="3" id="KW-0418">Kinase</keyword>
<dbReference type="STRING" id="395961.Cyan7425_0700"/>
<name>B8HV40_CYAP4</name>
<keyword evidence="3" id="KW-0808">Transferase</keyword>
<dbReference type="GO" id="GO:0004674">
    <property type="term" value="F:protein serine/threonine kinase activity"/>
    <property type="evidence" value="ECO:0007669"/>
    <property type="project" value="UniProtKB-KW"/>
</dbReference>
<dbReference type="PANTHER" id="PTHR35526">
    <property type="entry name" value="ANTI-SIGMA-F FACTOR RSBW-RELATED"/>
    <property type="match status" value="1"/>
</dbReference>
<evidence type="ECO:0000256" key="1">
    <source>
        <dbReference type="ARBA" id="ARBA00022527"/>
    </source>
</evidence>
<dbReference type="eggNOG" id="COG2172">
    <property type="taxonomic scope" value="Bacteria"/>
</dbReference>